<evidence type="ECO:0000259" key="7">
    <source>
        <dbReference type="PROSITE" id="PS50011"/>
    </source>
</evidence>
<keyword evidence="4" id="KW-0547">Nucleotide-binding</keyword>
<dbReference type="SMART" id="SM00219">
    <property type="entry name" value="TyrKc"/>
    <property type="match status" value="1"/>
</dbReference>
<evidence type="ECO:0000313" key="9">
    <source>
        <dbReference type="RefSeq" id="XP_034106942.1"/>
    </source>
</evidence>
<keyword evidence="5" id="KW-0418">Kinase</keyword>
<dbReference type="InterPro" id="IPR000719">
    <property type="entry name" value="Prot_kinase_dom"/>
</dbReference>
<sequence length="258" mass="29988">MERKIRREEISSYLNDQFYIGCGHYSIDYKGTLEDGDVVIKAINVIDDNLLLIKKEIRILRSVYHENIVEFVGYVIDLPKLYLVTEFIGSSLDKVIHKSTDPYTNDQAINWMLQAAKGLHYLHSLTPKLIHRDVRPHNLMIDQERKVLKLTNFANTNIMGKSEAYLYMAPEIFEGNRFTEECDVFSFGITFWEVLSRKIPYKDSPSNMLTLKKVTQENLRPPLLDISECPEHIKVLIESSWSPQPKQRPKMKKIIAAL</sequence>
<accession>A0A6P8YJ73</accession>
<dbReference type="GO" id="GO:0006955">
    <property type="term" value="P:immune response"/>
    <property type="evidence" value="ECO:0007669"/>
    <property type="project" value="TreeGrafter"/>
</dbReference>
<dbReference type="Proteomes" id="UP000515160">
    <property type="component" value="Chromosome X"/>
</dbReference>
<evidence type="ECO:0000256" key="5">
    <source>
        <dbReference type="ARBA" id="ARBA00022777"/>
    </source>
</evidence>
<dbReference type="GO" id="GO:0043123">
    <property type="term" value="P:positive regulation of canonical NF-kappaB signal transduction"/>
    <property type="evidence" value="ECO:0007669"/>
    <property type="project" value="TreeGrafter"/>
</dbReference>
<dbReference type="InterPro" id="IPR008266">
    <property type="entry name" value="Tyr_kinase_AS"/>
</dbReference>
<dbReference type="InterPro" id="IPR011009">
    <property type="entry name" value="Kinase-like_dom_sf"/>
</dbReference>
<dbReference type="PANTHER" id="PTHR46716">
    <property type="entry name" value="MITOGEN-ACTIVATED PROTEIN KINASE KINASE KINASE 7"/>
    <property type="match status" value="1"/>
</dbReference>
<name>A0A6P8YJ73_DROAB</name>
<dbReference type="GO" id="GO:0004713">
    <property type="term" value="F:protein tyrosine kinase activity"/>
    <property type="evidence" value="ECO:0007669"/>
    <property type="project" value="InterPro"/>
</dbReference>
<dbReference type="Gene3D" id="1.10.510.10">
    <property type="entry name" value="Transferase(Phosphotransferase) domain 1"/>
    <property type="match status" value="1"/>
</dbReference>
<gene>
    <name evidence="9" type="primary">LOC117569755</name>
</gene>
<organism evidence="8 9">
    <name type="scientific">Drosophila albomicans</name>
    <name type="common">Fruit fly</name>
    <dbReference type="NCBI Taxonomy" id="7291"/>
    <lineage>
        <taxon>Eukaryota</taxon>
        <taxon>Metazoa</taxon>
        <taxon>Ecdysozoa</taxon>
        <taxon>Arthropoda</taxon>
        <taxon>Hexapoda</taxon>
        <taxon>Insecta</taxon>
        <taxon>Pterygota</taxon>
        <taxon>Neoptera</taxon>
        <taxon>Endopterygota</taxon>
        <taxon>Diptera</taxon>
        <taxon>Brachycera</taxon>
        <taxon>Muscomorpha</taxon>
        <taxon>Ephydroidea</taxon>
        <taxon>Drosophilidae</taxon>
        <taxon>Drosophila</taxon>
    </lineage>
</organism>
<dbReference type="PROSITE" id="PS50011">
    <property type="entry name" value="PROTEIN_KINASE_DOM"/>
    <property type="match status" value="1"/>
</dbReference>
<evidence type="ECO:0000256" key="6">
    <source>
        <dbReference type="ARBA" id="ARBA00022840"/>
    </source>
</evidence>
<dbReference type="InterPro" id="IPR020635">
    <property type="entry name" value="Tyr_kinase_cat_dom"/>
</dbReference>
<dbReference type="SUPFAM" id="SSF56112">
    <property type="entry name" value="Protein kinase-like (PK-like)"/>
    <property type="match status" value="1"/>
</dbReference>
<evidence type="ECO:0000256" key="1">
    <source>
        <dbReference type="ARBA" id="ARBA00006529"/>
    </source>
</evidence>
<dbReference type="PIRSF" id="PIRSF000654">
    <property type="entry name" value="Integrin-linked_kinase"/>
    <property type="match status" value="1"/>
</dbReference>
<keyword evidence="8" id="KW-1185">Reference proteome</keyword>
<evidence type="ECO:0000313" key="8">
    <source>
        <dbReference type="Proteomes" id="UP000515160"/>
    </source>
</evidence>
<dbReference type="PROSITE" id="PS00109">
    <property type="entry name" value="PROTEIN_KINASE_TYR"/>
    <property type="match status" value="1"/>
</dbReference>
<evidence type="ECO:0000256" key="3">
    <source>
        <dbReference type="ARBA" id="ARBA00022679"/>
    </source>
</evidence>
<evidence type="ECO:0000256" key="4">
    <source>
        <dbReference type="ARBA" id="ARBA00022741"/>
    </source>
</evidence>
<keyword evidence="6" id="KW-0067">ATP-binding</keyword>
<feature type="domain" description="Protein kinase" evidence="7">
    <location>
        <begin position="14"/>
        <end position="258"/>
    </location>
</feature>
<dbReference type="PANTHER" id="PTHR46716:SF1">
    <property type="entry name" value="MITOGEN-ACTIVATED PROTEIN KINASE KINASE KINASE 7"/>
    <property type="match status" value="1"/>
</dbReference>
<keyword evidence="3" id="KW-0808">Transferase</keyword>
<dbReference type="Gene3D" id="3.30.200.20">
    <property type="entry name" value="Phosphorylase Kinase, domain 1"/>
    <property type="match status" value="1"/>
</dbReference>
<dbReference type="Pfam" id="PF07714">
    <property type="entry name" value="PK_Tyr_Ser-Thr"/>
    <property type="match status" value="1"/>
</dbReference>
<dbReference type="GO" id="GO:0005524">
    <property type="term" value="F:ATP binding"/>
    <property type="evidence" value="ECO:0007669"/>
    <property type="project" value="UniProtKB-KW"/>
</dbReference>
<reference evidence="9" key="1">
    <citation type="submission" date="2025-08" db="UniProtKB">
        <authorList>
            <consortium name="RefSeq"/>
        </authorList>
    </citation>
    <scope>IDENTIFICATION</scope>
    <source>
        <strain evidence="9">15112-1751.03</strain>
        <tissue evidence="9">Whole Adult</tissue>
    </source>
</reference>
<evidence type="ECO:0000256" key="2">
    <source>
        <dbReference type="ARBA" id="ARBA00022527"/>
    </source>
</evidence>
<dbReference type="GeneID" id="117569755"/>
<protein>
    <submittedName>
        <fullName evidence="9">Mitogen-activated protein kinase kinase kinase 7-like</fullName>
    </submittedName>
</protein>
<dbReference type="InterPro" id="IPR001245">
    <property type="entry name" value="Ser-Thr/Tyr_kinase_cat_dom"/>
</dbReference>
<dbReference type="OrthoDB" id="10261027at2759"/>
<keyword evidence="2" id="KW-0723">Serine/threonine-protein kinase</keyword>
<proteinExistence type="inferred from homology"/>
<comment type="similarity">
    <text evidence="1">Belongs to the protein kinase superfamily. STE Ser/Thr protein kinase family. MAP kinase kinase kinase subfamily.</text>
</comment>
<dbReference type="RefSeq" id="XP_034106942.1">
    <property type="nucleotide sequence ID" value="XM_034251051.2"/>
</dbReference>
<dbReference type="AlphaFoldDB" id="A0A6P8YJ73"/>
<dbReference type="GO" id="GO:0007254">
    <property type="term" value="P:JNK cascade"/>
    <property type="evidence" value="ECO:0007669"/>
    <property type="project" value="TreeGrafter"/>
</dbReference>
<dbReference type="GO" id="GO:0004709">
    <property type="term" value="F:MAP kinase kinase kinase activity"/>
    <property type="evidence" value="ECO:0007669"/>
    <property type="project" value="TreeGrafter"/>
</dbReference>